<organism evidence="3 4">
    <name type="scientific">Acetoanaerobium pronyense</name>
    <dbReference type="NCBI Taxonomy" id="1482736"/>
    <lineage>
        <taxon>Bacteria</taxon>
        <taxon>Bacillati</taxon>
        <taxon>Bacillota</taxon>
        <taxon>Clostridia</taxon>
        <taxon>Peptostreptococcales</taxon>
        <taxon>Filifactoraceae</taxon>
        <taxon>Acetoanaerobium</taxon>
    </lineage>
</organism>
<feature type="coiled-coil region" evidence="1">
    <location>
        <begin position="233"/>
        <end position="260"/>
    </location>
</feature>
<keyword evidence="2" id="KW-0732">Signal</keyword>
<feature type="signal peptide" evidence="2">
    <location>
        <begin position="1"/>
        <end position="25"/>
    </location>
</feature>
<sequence>MKLYKNIALSLLLSFSMAAPAMVHAQDEIVVDRLTIGQIRMMAREHTADKKPYQEAIDKIAQEKDKNYDPYFDAKNYSYDYLGRETVTYISGGKPYDYDEKIESYEDRLENLQDENEKTAISKFEEIVNKSYEIKDKERAIELAEKDVKIAELSLKVGTIYPLQLENAKTQLSILKSELDILKSDIEKLFEDLNEIIGYESDARYDLSLEGIMIKVNVGLDSIYVPEDAVSFVIENSKDIENLKENLEEIEDTLGRLETFFPEGTYQYDKRAEELGLEELLWDIDEAKRIEKLNLKKEYTGIYIALIDLDRNYSDLLHEQEGLAIEKVKFDTGIISKVDFEKASASFEELEKSHMNKIISVYRLILDYEMKQ</sequence>
<feature type="chain" id="PRO_5045992617" description="Outer membrane efflux protein" evidence="2">
    <location>
        <begin position="26"/>
        <end position="372"/>
    </location>
</feature>
<evidence type="ECO:0000256" key="2">
    <source>
        <dbReference type="SAM" id="SignalP"/>
    </source>
</evidence>
<dbReference type="Gene3D" id="1.20.1600.10">
    <property type="entry name" value="Outer membrane efflux proteins (OEP)"/>
    <property type="match status" value="1"/>
</dbReference>
<keyword evidence="1" id="KW-0175">Coiled coil</keyword>
<comment type="caution">
    <text evidence="3">The sequence shown here is derived from an EMBL/GenBank/DDBJ whole genome shotgun (WGS) entry which is preliminary data.</text>
</comment>
<evidence type="ECO:0000313" key="3">
    <source>
        <dbReference type="EMBL" id="MBP2027144.1"/>
    </source>
</evidence>
<proteinExistence type="predicted"/>
<dbReference type="RefSeq" id="WP_209659906.1">
    <property type="nucleotide sequence ID" value="NZ_JAGGLI010000007.1"/>
</dbReference>
<reference evidence="3 4" key="1">
    <citation type="submission" date="2021-03" db="EMBL/GenBank/DDBJ databases">
        <title>Genomic Encyclopedia of Type Strains, Phase IV (KMG-IV): sequencing the most valuable type-strain genomes for metagenomic binning, comparative biology and taxonomic classification.</title>
        <authorList>
            <person name="Goeker M."/>
        </authorList>
    </citation>
    <scope>NUCLEOTIDE SEQUENCE [LARGE SCALE GENOMIC DNA]</scope>
    <source>
        <strain evidence="3 4">DSM 27512</strain>
    </source>
</reference>
<evidence type="ECO:0000313" key="4">
    <source>
        <dbReference type="Proteomes" id="UP001314903"/>
    </source>
</evidence>
<name>A0ABS4KH89_9FIRM</name>
<dbReference type="EMBL" id="JAGGLI010000007">
    <property type="protein sequence ID" value="MBP2027144.1"/>
    <property type="molecule type" value="Genomic_DNA"/>
</dbReference>
<evidence type="ECO:0008006" key="5">
    <source>
        <dbReference type="Google" id="ProtNLM"/>
    </source>
</evidence>
<accession>A0ABS4KH89</accession>
<gene>
    <name evidence="3" type="ORF">J2Z35_000938</name>
</gene>
<dbReference type="SUPFAM" id="SSF56954">
    <property type="entry name" value="Outer membrane efflux proteins (OEP)"/>
    <property type="match status" value="1"/>
</dbReference>
<keyword evidence="4" id="KW-1185">Reference proteome</keyword>
<dbReference type="Proteomes" id="UP001314903">
    <property type="component" value="Unassembled WGS sequence"/>
</dbReference>
<protein>
    <recommendedName>
        <fullName evidence="5">Outer membrane efflux protein</fullName>
    </recommendedName>
</protein>
<feature type="coiled-coil region" evidence="1">
    <location>
        <begin position="102"/>
        <end position="192"/>
    </location>
</feature>
<evidence type="ECO:0000256" key="1">
    <source>
        <dbReference type="SAM" id="Coils"/>
    </source>
</evidence>